<dbReference type="GO" id="GO:0004693">
    <property type="term" value="F:cyclin-dependent protein serine/threonine kinase activity"/>
    <property type="evidence" value="ECO:0007669"/>
    <property type="project" value="UniProtKB-EC"/>
</dbReference>
<feature type="compositionally biased region" description="Basic and acidic residues" evidence="11">
    <location>
        <begin position="887"/>
        <end position="918"/>
    </location>
</feature>
<feature type="compositionally biased region" description="Basic and acidic residues" evidence="11">
    <location>
        <begin position="925"/>
        <end position="936"/>
    </location>
</feature>
<evidence type="ECO:0000256" key="9">
    <source>
        <dbReference type="ARBA" id="ARBA00048367"/>
    </source>
</evidence>
<feature type="binding site" evidence="10">
    <location>
        <position position="604"/>
    </location>
    <ligand>
        <name>ATP</name>
        <dbReference type="ChEBI" id="CHEBI:30616"/>
    </ligand>
</feature>
<feature type="compositionally biased region" description="Basic and acidic residues" evidence="11">
    <location>
        <begin position="62"/>
        <end position="86"/>
    </location>
</feature>
<evidence type="ECO:0000259" key="12">
    <source>
        <dbReference type="PROSITE" id="PS50011"/>
    </source>
</evidence>
<dbReference type="FunFam" id="3.30.200.20:FF:000270">
    <property type="entry name" value="Serine/threonine-protein kinase bur1"/>
    <property type="match status" value="1"/>
</dbReference>
<dbReference type="EC" id="2.7.11.22" evidence="2"/>
<evidence type="ECO:0000313" key="13">
    <source>
        <dbReference type="EMBL" id="QPG96854.1"/>
    </source>
</evidence>
<dbReference type="GO" id="GO:0008024">
    <property type="term" value="C:cyclin/CDK positive transcription elongation factor complex"/>
    <property type="evidence" value="ECO:0007669"/>
    <property type="project" value="TreeGrafter"/>
</dbReference>
<dbReference type="FunFam" id="1.10.510.10:FF:000440">
    <property type="entry name" value="Serine/threonine-protein kinase bur1"/>
    <property type="match status" value="1"/>
</dbReference>
<name>A0A7S9PU42_EPIFF</name>
<keyword evidence="4" id="KW-0808">Transferase</keyword>
<dbReference type="GO" id="GO:0008353">
    <property type="term" value="F:RNA polymerase II CTD heptapeptide repeat kinase activity"/>
    <property type="evidence" value="ECO:0007669"/>
    <property type="project" value="TreeGrafter"/>
</dbReference>
<keyword evidence="7 10" id="KW-0067">ATP-binding</keyword>
<evidence type="ECO:0000256" key="1">
    <source>
        <dbReference type="ARBA" id="ARBA00006485"/>
    </source>
</evidence>
<proteinExistence type="inferred from homology"/>
<dbReference type="SUPFAM" id="SSF56112">
    <property type="entry name" value="Protein kinase-like (PK-like)"/>
    <property type="match status" value="1"/>
</dbReference>
<evidence type="ECO:0000256" key="7">
    <source>
        <dbReference type="ARBA" id="ARBA00022840"/>
    </source>
</evidence>
<dbReference type="Gene3D" id="1.10.510.10">
    <property type="entry name" value="Transferase(Phosphotransferase) domain 1"/>
    <property type="match status" value="1"/>
</dbReference>
<dbReference type="OrthoDB" id="204883at2759"/>
<feature type="compositionally biased region" description="Basic and acidic residues" evidence="11">
    <location>
        <begin position="498"/>
        <end position="514"/>
    </location>
</feature>
<feature type="region of interest" description="Disordered" evidence="11">
    <location>
        <begin position="1"/>
        <end position="132"/>
    </location>
</feature>
<feature type="compositionally biased region" description="Low complexity" evidence="11">
    <location>
        <begin position="356"/>
        <end position="369"/>
    </location>
</feature>
<evidence type="ECO:0000256" key="2">
    <source>
        <dbReference type="ARBA" id="ARBA00012425"/>
    </source>
</evidence>
<dbReference type="InterPro" id="IPR011009">
    <property type="entry name" value="Kinase-like_dom_sf"/>
</dbReference>
<dbReference type="PANTHER" id="PTHR24056">
    <property type="entry name" value="CELL DIVISION PROTEIN KINASE"/>
    <property type="match status" value="1"/>
</dbReference>
<dbReference type="CDD" id="cd07840">
    <property type="entry name" value="STKc_CDK9_like"/>
    <property type="match status" value="1"/>
</dbReference>
<feature type="compositionally biased region" description="Basic and acidic residues" evidence="11">
    <location>
        <begin position="409"/>
        <end position="429"/>
    </location>
</feature>
<dbReference type="GO" id="GO:0030332">
    <property type="term" value="F:cyclin binding"/>
    <property type="evidence" value="ECO:0007669"/>
    <property type="project" value="TreeGrafter"/>
</dbReference>
<dbReference type="Gene3D" id="3.30.200.20">
    <property type="entry name" value="Phosphorylase Kinase, domain 1"/>
    <property type="match status" value="1"/>
</dbReference>
<accession>A0A7S9PU42</accession>
<evidence type="ECO:0000256" key="8">
    <source>
        <dbReference type="ARBA" id="ARBA00047811"/>
    </source>
</evidence>
<dbReference type="EMBL" id="CP031386">
    <property type="protein sequence ID" value="QPG96854.1"/>
    <property type="molecule type" value="Genomic_DNA"/>
</dbReference>
<dbReference type="Proteomes" id="UP000594364">
    <property type="component" value="Chromosome 2"/>
</dbReference>
<keyword evidence="14" id="KW-1185">Reference proteome</keyword>
<feature type="compositionally biased region" description="Polar residues" evidence="11">
    <location>
        <begin position="115"/>
        <end position="124"/>
    </location>
</feature>
<protein>
    <recommendedName>
        <fullName evidence="2">cyclin-dependent kinase</fullName>
        <ecNumber evidence="2">2.7.11.22</ecNumber>
    </recommendedName>
</protein>
<evidence type="ECO:0000256" key="6">
    <source>
        <dbReference type="ARBA" id="ARBA00022777"/>
    </source>
</evidence>
<feature type="compositionally biased region" description="Basic and acidic residues" evidence="11">
    <location>
        <begin position="1"/>
        <end position="14"/>
    </location>
</feature>
<dbReference type="PROSITE" id="PS00108">
    <property type="entry name" value="PROTEIN_KINASE_ST"/>
    <property type="match status" value="1"/>
</dbReference>
<dbReference type="AlphaFoldDB" id="A0A7S9PU42"/>
<dbReference type="InterPro" id="IPR050108">
    <property type="entry name" value="CDK"/>
</dbReference>
<feature type="compositionally biased region" description="Basic and acidic residues" evidence="11">
    <location>
        <begin position="173"/>
        <end position="239"/>
    </location>
</feature>
<feature type="compositionally biased region" description="Polar residues" evidence="11">
    <location>
        <begin position="267"/>
        <end position="287"/>
    </location>
</feature>
<comment type="similarity">
    <text evidence="1">Belongs to the protein kinase superfamily. CMGC Ser/Thr protein kinase family. CDC2/CDKX subfamily.</text>
</comment>
<feature type="compositionally biased region" description="Basic and acidic residues" evidence="11">
    <location>
        <begin position="93"/>
        <end position="104"/>
    </location>
</feature>
<dbReference type="GO" id="GO:0032968">
    <property type="term" value="P:positive regulation of transcription elongation by RNA polymerase II"/>
    <property type="evidence" value="ECO:0007669"/>
    <property type="project" value="TreeGrafter"/>
</dbReference>
<dbReference type="PANTHER" id="PTHR24056:SF546">
    <property type="entry name" value="CYCLIN-DEPENDENT KINASE 12"/>
    <property type="match status" value="1"/>
</dbReference>
<feature type="region of interest" description="Disordered" evidence="11">
    <location>
        <begin position="887"/>
        <end position="936"/>
    </location>
</feature>
<organism evidence="13 14">
    <name type="scientific">Epichloe festucae (strain Fl1)</name>
    <dbReference type="NCBI Taxonomy" id="877507"/>
    <lineage>
        <taxon>Eukaryota</taxon>
        <taxon>Fungi</taxon>
        <taxon>Dikarya</taxon>
        <taxon>Ascomycota</taxon>
        <taxon>Pezizomycotina</taxon>
        <taxon>Sordariomycetes</taxon>
        <taxon>Hypocreomycetidae</taxon>
        <taxon>Hypocreales</taxon>
        <taxon>Clavicipitaceae</taxon>
        <taxon>Epichloe</taxon>
    </lineage>
</organism>
<keyword evidence="3" id="KW-0723">Serine/threonine-protein kinase</keyword>
<dbReference type="GO" id="GO:0005524">
    <property type="term" value="F:ATP binding"/>
    <property type="evidence" value="ECO:0007669"/>
    <property type="project" value="UniProtKB-UniRule"/>
</dbReference>
<feature type="domain" description="Protein kinase" evidence="12">
    <location>
        <begin position="575"/>
        <end position="860"/>
    </location>
</feature>
<feature type="compositionally biased region" description="Basic and acidic residues" evidence="11">
    <location>
        <begin position="45"/>
        <end position="54"/>
    </location>
</feature>
<feature type="compositionally biased region" description="Pro residues" evidence="11">
    <location>
        <begin position="331"/>
        <end position="345"/>
    </location>
</feature>
<evidence type="ECO:0000256" key="3">
    <source>
        <dbReference type="ARBA" id="ARBA00022527"/>
    </source>
</evidence>
<dbReference type="Pfam" id="PF00069">
    <property type="entry name" value="Pkinase"/>
    <property type="match status" value="1"/>
</dbReference>
<keyword evidence="6" id="KW-0418">Kinase</keyword>
<feature type="compositionally biased region" description="Polar residues" evidence="11">
    <location>
        <begin position="383"/>
        <end position="393"/>
    </location>
</feature>
<dbReference type="InterPro" id="IPR017441">
    <property type="entry name" value="Protein_kinase_ATP_BS"/>
</dbReference>
<dbReference type="PROSITE" id="PS50011">
    <property type="entry name" value="PROTEIN_KINASE_DOM"/>
    <property type="match status" value="1"/>
</dbReference>
<dbReference type="SMART" id="SM00220">
    <property type="entry name" value="S_TKc"/>
    <property type="match status" value="1"/>
</dbReference>
<evidence type="ECO:0000256" key="4">
    <source>
        <dbReference type="ARBA" id="ARBA00022679"/>
    </source>
</evidence>
<evidence type="ECO:0000256" key="11">
    <source>
        <dbReference type="SAM" id="MobiDB-lite"/>
    </source>
</evidence>
<comment type="catalytic activity">
    <reaction evidence="8">
        <text>L-threonyl-[protein] + ATP = O-phospho-L-threonyl-[protein] + ADP + H(+)</text>
        <dbReference type="Rhea" id="RHEA:46608"/>
        <dbReference type="Rhea" id="RHEA-COMP:11060"/>
        <dbReference type="Rhea" id="RHEA-COMP:11605"/>
        <dbReference type="ChEBI" id="CHEBI:15378"/>
        <dbReference type="ChEBI" id="CHEBI:30013"/>
        <dbReference type="ChEBI" id="CHEBI:30616"/>
        <dbReference type="ChEBI" id="CHEBI:61977"/>
        <dbReference type="ChEBI" id="CHEBI:456216"/>
        <dbReference type="EC" id="2.7.11.22"/>
    </reaction>
</comment>
<evidence type="ECO:0000256" key="5">
    <source>
        <dbReference type="ARBA" id="ARBA00022741"/>
    </source>
</evidence>
<dbReference type="InterPro" id="IPR000719">
    <property type="entry name" value="Prot_kinase_dom"/>
</dbReference>
<dbReference type="InterPro" id="IPR008271">
    <property type="entry name" value="Ser/Thr_kinase_AS"/>
</dbReference>
<dbReference type="PROSITE" id="PS00107">
    <property type="entry name" value="PROTEIN_KINASE_ATP"/>
    <property type="match status" value="1"/>
</dbReference>
<keyword evidence="5 10" id="KW-0547">Nucleotide-binding</keyword>
<evidence type="ECO:0000313" key="14">
    <source>
        <dbReference type="Proteomes" id="UP000594364"/>
    </source>
</evidence>
<reference evidence="13 14" key="1">
    <citation type="journal article" date="2018" name="PLoS Genet.">
        <title>Repeat elements organise 3D genome structure and mediate transcription in the filamentous fungus Epichloe festucae.</title>
        <authorList>
            <person name="Winter D.J."/>
            <person name="Ganley A.R.D."/>
            <person name="Young C.A."/>
            <person name="Liachko I."/>
            <person name="Schardl C.L."/>
            <person name="Dupont P.Y."/>
            <person name="Berry D."/>
            <person name="Ram A."/>
            <person name="Scott B."/>
            <person name="Cox M.P."/>
        </authorList>
    </citation>
    <scope>NUCLEOTIDE SEQUENCE [LARGE SCALE GENOMIC DNA]</scope>
    <source>
        <strain evidence="13 14">Fl1</strain>
    </source>
</reference>
<sequence>MRDPGGSDQGERARSGRGVPSLDRPRSPPRPARRSPSTGSRLRHSRSDHDSSKNDHRRSRDRSRDRSHKYQDDSADQRSQLDDLIPRYRAKKAREQDLDKEPRRSRSRPPETILQAPNQGSTAAASHHRIAITGTITEDTGRHLHAALLAHADLSHQRKILSQDAKGTPSHGHHQDARLTRDLSCRKAVDENGPETTERHREVPLQLENRPDRPRSPRSYRDGRRGEDEVEPHHSSRSDIDDDMISRSTYRGGHNYKSHYGTVARRYSQSPPHGGSFQHSQSTSPYPNTRPGRNGQHTPERQHPPSYHNGPAHHGPPSGPTDHHHPHPHPPRSPPHGAPSGPMNPFPSGNYRGSTRGNSQRGSSYQSRGGFRGPNTRPWGPGNSESSARNNQYTHDEPGANRYQGDSTAAREDDVPKQNEMDAGRDGRPPRGPLVENPRVNDKPAGSTPSGPSHPGASGSASSPTGISGKFSFAFKASSKPTPTAPKPEISQKFNAPAKKDMPVRDIDNDREPPRSAPTEPASARQRMDFRNPPPGGPKTAPRMRKVKKMMQRPKARPMLDADLTASESVFYRKPGNESVVGSGTYGKVFKGLNVYTKGLVALKRIRMEGERDGFPVTAVREIKLLQSLRHTNIVSLQEVMVEKNDCFMVFEYLSHDLTGLLNHPTFKLEPAQRKDLARQLFEGLDYLHLRGVLHRDIKAANILVSNTGVLKLADFGLARFYAKRHQLDYTNRVITIWYRSPELLLGETQYTAAVDVWSAACVMVEIFNRTAIFPGDGTELSQLDKIYNVLGTPSRQEWPGLADMAWFELLRPTVKRKSTLAEKYSDKLTPAAFELLSAMFQYDPAKRPTAAGVLQHAYFTKEEPLPRQAIELAEIDGDWHEFESKALRKENERREREARKAATKETPRDQEKKRAPEDGNDGELETKRVYVDERR</sequence>
<feature type="compositionally biased region" description="Low complexity" evidence="11">
    <location>
        <begin position="444"/>
        <end position="480"/>
    </location>
</feature>
<evidence type="ECO:0000256" key="10">
    <source>
        <dbReference type="PROSITE-ProRule" id="PRU10141"/>
    </source>
</evidence>
<comment type="catalytic activity">
    <reaction evidence="9">
        <text>L-seryl-[protein] + ATP = O-phospho-L-seryl-[protein] + ADP + H(+)</text>
        <dbReference type="Rhea" id="RHEA:17989"/>
        <dbReference type="Rhea" id="RHEA-COMP:9863"/>
        <dbReference type="Rhea" id="RHEA-COMP:11604"/>
        <dbReference type="ChEBI" id="CHEBI:15378"/>
        <dbReference type="ChEBI" id="CHEBI:29999"/>
        <dbReference type="ChEBI" id="CHEBI:30616"/>
        <dbReference type="ChEBI" id="CHEBI:83421"/>
        <dbReference type="ChEBI" id="CHEBI:456216"/>
        <dbReference type="EC" id="2.7.11.22"/>
    </reaction>
</comment>
<gene>
    <name evidence="13" type="ORF">C2857_005377</name>
</gene>
<feature type="region of interest" description="Disordered" evidence="11">
    <location>
        <begin position="162"/>
        <end position="546"/>
    </location>
</feature>